<sequence>MKKLLYTITGGLLVFLGLIFVIVPGPSLLLLIRGLYLLSFEYPAAKVWLKRCQKMLSKSARWLDAQISKRRRSH</sequence>
<evidence type="ECO:0000256" key="1">
    <source>
        <dbReference type="SAM" id="Phobius"/>
    </source>
</evidence>
<reference evidence="2 3" key="1">
    <citation type="submission" date="2023-01" db="EMBL/GenBank/DDBJ databases">
        <title>Psychrosphaera sp. nov., isolated from marine algae.</title>
        <authorList>
            <person name="Bayburt H."/>
            <person name="Choi B.J."/>
            <person name="Kim J.M."/>
            <person name="Choi D.G."/>
            <person name="Jeon C.O."/>
        </authorList>
    </citation>
    <scope>NUCLEOTIDE SEQUENCE [LARGE SCALE GENOMIC DNA]</scope>
    <source>
        <strain evidence="2 3">G1-22</strain>
    </source>
</reference>
<accession>A0ABT5FEW8</accession>
<proteinExistence type="predicted"/>
<evidence type="ECO:0000313" key="3">
    <source>
        <dbReference type="Proteomes" id="UP001528411"/>
    </source>
</evidence>
<evidence type="ECO:0000313" key="2">
    <source>
        <dbReference type="EMBL" id="MDC2890100.1"/>
    </source>
</evidence>
<feature type="transmembrane region" description="Helical" evidence="1">
    <location>
        <begin position="5"/>
        <end position="23"/>
    </location>
</feature>
<gene>
    <name evidence="2" type="ORF">PN838_16680</name>
</gene>
<keyword evidence="1" id="KW-0812">Transmembrane</keyword>
<dbReference type="EMBL" id="JAQOMS010000002">
    <property type="protein sequence ID" value="MDC2890100.1"/>
    <property type="molecule type" value="Genomic_DNA"/>
</dbReference>
<keyword evidence="1" id="KW-1133">Transmembrane helix</keyword>
<dbReference type="Proteomes" id="UP001528411">
    <property type="component" value="Unassembled WGS sequence"/>
</dbReference>
<dbReference type="Pfam" id="PF09656">
    <property type="entry name" value="PGPGW"/>
    <property type="match status" value="1"/>
</dbReference>
<dbReference type="InterPro" id="IPR019099">
    <property type="entry name" value="Uncharacterised_PGPGW_TM"/>
</dbReference>
<name>A0ABT5FEW8_9GAMM</name>
<keyword evidence="1" id="KW-0472">Membrane</keyword>
<organism evidence="2 3">
    <name type="scientific">Psychrosphaera algicola</name>
    <dbReference type="NCBI Taxonomy" id="3023714"/>
    <lineage>
        <taxon>Bacteria</taxon>
        <taxon>Pseudomonadati</taxon>
        <taxon>Pseudomonadota</taxon>
        <taxon>Gammaproteobacteria</taxon>
        <taxon>Alteromonadales</taxon>
        <taxon>Pseudoalteromonadaceae</taxon>
        <taxon>Psychrosphaera</taxon>
    </lineage>
</organism>
<keyword evidence="3" id="KW-1185">Reference proteome</keyword>
<protein>
    <submittedName>
        <fullName evidence="2">PGPGW domain-containing protein</fullName>
    </submittedName>
</protein>
<comment type="caution">
    <text evidence="2">The sequence shown here is derived from an EMBL/GenBank/DDBJ whole genome shotgun (WGS) entry which is preliminary data.</text>
</comment>